<accession>A0A265E893</accession>
<name>A0A265E893_9STAP</name>
<dbReference type="CDD" id="cd00118">
    <property type="entry name" value="LysM"/>
    <property type="match status" value="2"/>
</dbReference>
<keyword evidence="1" id="KW-0378">Hydrolase</keyword>
<dbReference type="GO" id="GO:0008932">
    <property type="term" value="F:lytic endotransglycosylase activity"/>
    <property type="evidence" value="ECO:0007669"/>
    <property type="project" value="TreeGrafter"/>
</dbReference>
<sequence>MKKVLSVGAAIAVSGTLAYSAEAASHTVDKGDTLSQIAHENNTTVDAIKAENNLSSNLILPGQVLEVSNEENTEAPAEDGVYKIKSGDTLFEIAQQFNVTVSDLKAWNNLSSDLIFAGKTLAVSGNSVEQAPVVEAPQVEETQEVQQTEQVNQAPAQPSEEVQEQRAAEQAAQEQRAAEQAAQEQRAAEQAAQEQRAAEQAAQEQRAAEQAAQEQRAAEQAAAEQRAAEQAAQEREQRNQAQAQNQSTSTSSNASGQNWGALAQCESSGNASVVSSNGLYHGLYQFDVQTWRSVGGSGLPSQASAAEQTKRAQILFDQRGAQPWPVCGSRL</sequence>
<feature type="domain" description="LysM" evidence="5">
    <location>
        <begin position="24"/>
        <end position="67"/>
    </location>
</feature>
<dbReference type="Pfam" id="PF06737">
    <property type="entry name" value="Transglycosylas"/>
    <property type="match status" value="1"/>
</dbReference>
<dbReference type="AlphaFoldDB" id="A0A265E893"/>
<evidence type="ECO:0000313" key="7">
    <source>
        <dbReference type="Proteomes" id="UP000216682"/>
    </source>
</evidence>
<dbReference type="InterPro" id="IPR023346">
    <property type="entry name" value="Lysozyme-like_dom_sf"/>
</dbReference>
<evidence type="ECO:0000256" key="4">
    <source>
        <dbReference type="SAM" id="SignalP"/>
    </source>
</evidence>
<dbReference type="SMART" id="SM00257">
    <property type="entry name" value="LysM"/>
    <property type="match status" value="2"/>
</dbReference>
<dbReference type="EMBL" id="NPEZ01000002">
    <property type="protein sequence ID" value="OZT77695.1"/>
    <property type="molecule type" value="Genomic_DNA"/>
</dbReference>
<dbReference type="InterPro" id="IPR018392">
    <property type="entry name" value="LysM"/>
</dbReference>
<dbReference type="GO" id="GO:0016798">
    <property type="term" value="F:hydrolase activity, acting on glycosyl bonds"/>
    <property type="evidence" value="ECO:0007669"/>
    <property type="project" value="UniProtKB-KW"/>
</dbReference>
<dbReference type="InterPro" id="IPR010618">
    <property type="entry name" value="RPF"/>
</dbReference>
<dbReference type="SUPFAM" id="SSF53955">
    <property type="entry name" value="Lysozyme-like"/>
    <property type="match status" value="1"/>
</dbReference>
<feature type="region of interest" description="Disordered" evidence="3">
    <location>
        <begin position="145"/>
        <end position="256"/>
    </location>
</feature>
<organism evidence="6 7">
    <name type="scientific">Salinicoccus roseus</name>
    <dbReference type="NCBI Taxonomy" id="45670"/>
    <lineage>
        <taxon>Bacteria</taxon>
        <taxon>Bacillati</taxon>
        <taxon>Bacillota</taxon>
        <taxon>Bacilli</taxon>
        <taxon>Bacillales</taxon>
        <taxon>Staphylococcaceae</taxon>
        <taxon>Salinicoccus</taxon>
    </lineage>
</organism>
<protein>
    <recommendedName>
        <fullName evidence="5">LysM domain-containing protein</fullName>
    </recommendedName>
</protein>
<evidence type="ECO:0000313" key="6">
    <source>
        <dbReference type="EMBL" id="OZT77695.1"/>
    </source>
</evidence>
<evidence type="ECO:0000256" key="3">
    <source>
        <dbReference type="SAM" id="MobiDB-lite"/>
    </source>
</evidence>
<gene>
    <name evidence="6" type="ORF">CFN03_07120</name>
</gene>
<proteinExistence type="predicted"/>
<feature type="compositionally biased region" description="Low complexity" evidence="3">
    <location>
        <begin position="168"/>
        <end position="231"/>
    </location>
</feature>
<dbReference type="Gene3D" id="3.10.350.10">
    <property type="entry name" value="LysM domain"/>
    <property type="match status" value="2"/>
</dbReference>
<evidence type="ECO:0000256" key="1">
    <source>
        <dbReference type="ARBA" id="ARBA00022801"/>
    </source>
</evidence>
<dbReference type="Gene3D" id="1.10.530.10">
    <property type="match status" value="1"/>
</dbReference>
<reference evidence="6 7" key="1">
    <citation type="submission" date="2017-07" db="EMBL/GenBank/DDBJ databases">
        <title>Shotgun whole genome sequences of three halophilic bacterial isolates.</title>
        <authorList>
            <person name="Pozzo T."/>
            <person name="Higdon S.M."/>
            <person name="Quillaguaman J."/>
        </authorList>
    </citation>
    <scope>NUCLEOTIDE SEQUENCE [LARGE SCALE GENOMIC DNA]</scope>
    <source>
        <strain evidence="6 7">BU-1</strain>
    </source>
</reference>
<dbReference type="PROSITE" id="PS51782">
    <property type="entry name" value="LYSM"/>
    <property type="match status" value="2"/>
</dbReference>
<comment type="caution">
    <text evidence="6">The sequence shown here is derived from an EMBL/GenBank/DDBJ whole genome shotgun (WGS) entry which is preliminary data.</text>
</comment>
<feature type="signal peptide" evidence="4">
    <location>
        <begin position="1"/>
        <end position="23"/>
    </location>
</feature>
<dbReference type="RefSeq" id="WP_094906401.1">
    <property type="nucleotide sequence ID" value="NZ_NPEZ01000002.1"/>
</dbReference>
<dbReference type="SUPFAM" id="SSF54106">
    <property type="entry name" value="LysM domain"/>
    <property type="match status" value="2"/>
</dbReference>
<evidence type="ECO:0000259" key="5">
    <source>
        <dbReference type="PROSITE" id="PS51782"/>
    </source>
</evidence>
<dbReference type="InterPro" id="IPR036779">
    <property type="entry name" value="LysM_dom_sf"/>
</dbReference>
<keyword evidence="4" id="KW-0732">Signal</keyword>
<feature type="compositionally biased region" description="Polar residues" evidence="3">
    <location>
        <begin position="247"/>
        <end position="256"/>
    </location>
</feature>
<dbReference type="PANTHER" id="PTHR33734:SF22">
    <property type="entry name" value="MEMBRANE-BOUND LYTIC MUREIN TRANSGLYCOSYLASE D"/>
    <property type="match status" value="1"/>
</dbReference>
<dbReference type="CDD" id="cd13925">
    <property type="entry name" value="RPF"/>
    <property type="match status" value="1"/>
</dbReference>
<dbReference type="Proteomes" id="UP000216682">
    <property type="component" value="Unassembled WGS sequence"/>
</dbReference>
<keyword evidence="2" id="KW-0326">Glycosidase</keyword>
<feature type="domain" description="LysM" evidence="5">
    <location>
        <begin position="80"/>
        <end position="123"/>
    </location>
</feature>
<dbReference type="Pfam" id="PF01476">
    <property type="entry name" value="LysM"/>
    <property type="match status" value="2"/>
</dbReference>
<feature type="chain" id="PRO_5013170496" description="LysM domain-containing protein" evidence="4">
    <location>
        <begin position="24"/>
        <end position="331"/>
    </location>
</feature>
<evidence type="ECO:0000256" key="2">
    <source>
        <dbReference type="ARBA" id="ARBA00023295"/>
    </source>
</evidence>
<dbReference type="PANTHER" id="PTHR33734">
    <property type="entry name" value="LYSM DOMAIN-CONTAINING GPI-ANCHORED PROTEIN 2"/>
    <property type="match status" value="1"/>
</dbReference>